<dbReference type="PANTHER" id="PTHR23291:SF50">
    <property type="entry name" value="PROTEIN LIFEGUARD 4"/>
    <property type="match status" value="1"/>
</dbReference>
<dbReference type="AlphaFoldDB" id="B4RCG0"/>
<feature type="transmembrane region" description="Helical" evidence="6">
    <location>
        <begin position="247"/>
        <end position="268"/>
    </location>
</feature>
<organism evidence="7 8">
    <name type="scientific">Phenylobacterium zucineum (strain HLK1)</name>
    <dbReference type="NCBI Taxonomy" id="450851"/>
    <lineage>
        <taxon>Bacteria</taxon>
        <taxon>Pseudomonadati</taxon>
        <taxon>Pseudomonadota</taxon>
        <taxon>Alphaproteobacteria</taxon>
        <taxon>Caulobacterales</taxon>
        <taxon>Caulobacteraceae</taxon>
        <taxon>Phenylobacterium</taxon>
    </lineage>
</organism>
<dbReference type="STRING" id="450851.PHZ_c0145"/>
<feature type="transmembrane region" description="Helical" evidence="6">
    <location>
        <begin position="154"/>
        <end position="173"/>
    </location>
</feature>
<evidence type="ECO:0000256" key="1">
    <source>
        <dbReference type="ARBA" id="ARBA00004141"/>
    </source>
</evidence>
<comment type="similarity">
    <text evidence="2 6">Belongs to the BI1 family.</text>
</comment>
<dbReference type="CDD" id="cd10432">
    <property type="entry name" value="BI-1-like_bacterial"/>
    <property type="match status" value="1"/>
</dbReference>
<feature type="transmembrane region" description="Helical" evidence="6">
    <location>
        <begin position="185"/>
        <end position="203"/>
    </location>
</feature>
<feature type="transmembrane region" description="Helical" evidence="6">
    <location>
        <begin position="94"/>
        <end position="117"/>
    </location>
</feature>
<sequence length="275" mass="29808">MPSRLGKTIFNLRPTGTRRKRAEPLMSDFNRGYARTIPADRADMSVDAGLRSFMLGVYNKVALGLVVSAALAFLTGQYPPVRDLMYAVTPDGRLAGMTMLGTIVAFAPLAVMLFGMFALRNATPRSSGILYWTIVALIGAGLGVWTLIYTGGSIATTFLITATAFGGLSLFGYTTKKDLTGFGSFLLVGLIGLVIASIVNIFLQNSMMNFLISVLGVFIFAGLIAYDTQRLKMTYYELGGNQAAMGVATNYGALSLYINFINLFQFLLQLFGQRR</sequence>
<evidence type="ECO:0000313" key="7">
    <source>
        <dbReference type="EMBL" id="ACG76559.1"/>
    </source>
</evidence>
<gene>
    <name evidence="7" type="ordered locus">PHZ_c0145</name>
</gene>
<name>B4RCG0_PHEZH</name>
<dbReference type="Pfam" id="PF01027">
    <property type="entry name" value="Bax1-I"/>
    <property type="match status" value="1"/>
</dbReference>
<dbReference type="PANTHER" id="PTHR23291">
    <property type="entry name" value="BAX INHIBITOR-RELATED"/>
    <property type="match status" value="1"/>
</dbReference>
<evidence type="ECO:0000256" key="6">
    <source>
        <dbReference type="RuleBase" id="RU004379"/>
    </source>
</evidence>
<feature type="transmembrane region" description="Helical" evidence="6">
    <location>
        <begin position="129"/>
        <end position="148"/>
    </location>
</feature>
<feature type="transmembrane region" description="Helical" evidence="6">
    <location>
        <begin position="209"/>
        <end position="226"/>
    </location>
</feature>
<evidence type="ECO:0000256" key="5">
    <source>
        <dbReference type="ARBA" id="ARBA00023136"/>
    </source>
</evidence>
<evidence type="ECO:0008006" key="9">
    <source>
        <dbReference type="Google" id="ProtNLM"/>
    </source>
</evidence>
<evidence type="ECO:0000256" key="2">
    <source>
        <dbReference type="ARBA" id="ARBA00010350"/>
    </source>
</evidence>
<protein>
    <recommendedName>
        <fullName evidence="9">Integral membrane protein</fullName>
    </recommendedName>
</protein>
<dbReference type="Proteomes" id="UP000001868">
    <property type="component" value="Chromosome"/>
</dbReference>
<dbReference type="GO" id="GO:0016020">
    <property type="term" value="C:membrane"/>
    <property type="evidence" value="ECO:0007669"/>
    <property type="project" value="UniProtKB-SubCell"/>
</dbReference>
<keyword evidence="3 6" id="KW-0812">Transmembrane</keyword>
<dbReference type="KEGG" id="pzu:PHZ_c0145"/>
<keyword evidence="5 6" id="KW-0472">Membrane</keyword>
<dbReference type="EMBL" id="CP000747">
    <property type="protein sequence ID" value="ACG76559.1"/>
    <property type="molecule type" value="Genomic_DNA"/>
</dbReference>
<dbReference type="HOGENOM" id="CLU_058671_1_1_5"/>
<dbReference type="eggNOG" id="COG0670">
    <property type="taxonomic scope" value="Bacteria"/>
</dbReference>
<proteinExistence type="inferred from homology"/>
<evidence type="ECO:0000256" key="4">
    <source>
        <dbReference type="ARBA" id="ARBA00022989"/>
    </source>
</evidence>
<evidence type="ECO:0000313" key="8">
    <source>
        <dbReference type="Proteomes" id="UP000001868"/>
    </source>
</evidence>
<reference evidence="7 8" key="1">
    <citation type="journal article" date="2008" name="BMC Genomics">
        <title>Complete genome of Phenylobacterium zucineum - a novel facultative intracellular bacterium isolated from human erythroleukemia cell line K562.</title>
        <authorList>
            <person name="Luo Y."/>
            <person name="Xu X."/>
            <person name="Ding Z."/>
            <person name="Liu Z."/>
            <person name="Zhang B."/>
            <person name="Yan Z."/>
            <person name="Sun J."/>
            <person name="Hu S."/>
            <person name="Hu X."/>
        </authorList>
    </citation>
    <scope>NUCLEOTIDE SEQUENCE [LARGE SCALE GENOMIC DNA]</scope>
    <source>
        <strain evidence="7 8">HLK1</strain>
    </source>
</reference>
<comment type="subcellular location">
    <subcellularLocation>
        <location evidence="1">Membrane</location>
        <topology evidence="1">Multi-pass membrane protein</topology>
    </subcellularLocation>
</comment>
<accession>B4RCG0</accession>
<evidence type="ECO:0000256" key="3">
    <source>
        <dbReference type="ARBA" id="ARBA00022692"/>
    </source>
</evidence>
<keyword evidence="8" id="KW-1185">Reference proteome</keyword>
<dbReference type="InterPro" id="IPR006214">
    <property type="entry name" value="Bax_inhibitor_1-related"/>
</dbReference>
<feature type="transmembrane region" description="Helical" evidence="6">
    <location>
        <begin position="53"/>
        <end position="74"/>
    </location>
</feature>
<keyword evidence="4 6" id="KW-1133">Transmembrane helix</keyword>